<dbReference type="EMBL" id="FRCB01000004">
    <property type="protein sequence ID" value="SHM08083.1"/>
    <property type="molecule type" value="Genomic_DNA"/>
</dbReference>
<dbReference type="SUPFAM" id="SSF51905">
    <property type="entry name" value="FAD/NAD(P)-binding domain"/>
    <property type="match status" value="1"/>
</dbReference>
<dbReference type="Pfam" id="PF13454">
    <property type="entry name" value="NAD_binding_9"/>
    <property type="match status" value="1"/>
</dbReference>
<feature type="domain" description="FAD-dependent urate hydroxylase HpyO/Asp monooxygenase CreE-like FAD/NAD(P)-binding" evidence="1">
    <location>
        <begin position="9"/>
        <end position="179"/>
    </location>
</feature>
<dbReference type="RefSeq" id="WP_188129942.1">
    <property type="nucleotide sequence ID" value="NZ_FRCB01000004.1"/>
</dbReference>
<dbReference type="AlphaFoldDB" id="A0A1M7FVL7"/>
<sequence>MTFSSRHHVVIGDGASAAAFAEMAPLGPGDRLTVIGRDTANLGRGLAYGDHPEDAPWRYAYLLNSPSAAVLPAFSEELEARWSDVAERMAGRRPDWLGFGADHIAAGDYAALFAPRAIFGDYLSRLVRDGLERHRAAGVQVTLIDDEVTGLDHDGSGFTVRRANGAPLHASHVDLAPGTPAMDAFCADAGPAAFPMLYGNEAAIADRLRPDQPVICVGANAAMLDVLRFLQSVMDESAIRMIVISATGLRPEPLIWHRPRRPAVTPRITGPFDTCATLMDAVDAEIARLRRDEGATMSELRPGFKAWLTQERLSALLPDMAERRRVTHSLERRFRRGTHDSIADYTRLTKAGQITDIIARAKDVRPSPLGAQVRVTKADGDTESLDAPVVINCAGPGPRLALDPLSKSLVARGWLGLAPDEAGVTTGPGLRAGPEGMRYLAPTVTEVGDTVAPFPLFDLGGLREEVARANRLD</sequence>
<dbReference type="PANTHER" id="PTHR40254:SF1">
    <property type="entry name" value="BLR0577 PROTEIN"/>
    <property type="match status" value="1"/>
</dbReference>
<dbReference type="Proteomes" id="UP000322545">
    <property type="component" value="Unassembled WGS sequence"/>
</dbReference>
<name>A0A1M7FVL7_9RHOB</name>
<reference evidence="2 3" key="1">
    <citation type="submission" date="2016-11" db="EMBL/GenBank/DDBJ databases">
        <authorList>
            <person name="Varghese N."/>
            <person name="Submissions S."/>
        </authorList>
    </citation>
    <scope>NUCLEOTIDE SEQUENCE [LARGE SCALE GENOMIC DNA]</scope>
    <source>
        <strain evidence="2 3">DSM 28249</strain>
    </source>
</reference>
<proteinExistence type="predicted"/>
<dbReference type="InterPro" id="IPR038732">
    <property type="entry name" value="HpyO/CreE_NAD-binding"/>
</dbReference>
<gene>
    <name evidence="2" type="ORF">SAMN05443432_104343</name>
</gene>
<accession>A0A1M7FVL7</accession>
<organism evidence="2 3">
    <name type="scientific">Roseovarius litoreus</name>
    <dbReference type="NCBI Taxonomy" id="1155722"/>
    <lineage>
        <taxon>Bacteria</taxon>
        <taxon>Pseudomonadati</taxon>
        <taxon>Pseudomonadota</taxon>
        <taxon>Alphaproteobacteria</taxon>
        <taxon>Rhodobacterales</taxon>
        <taxon>Roseobacteraceae</taxon>
        <taxon>Roseovarius</taxon>
    </lineage>
</organism>
<dbReference type="Gene3D" id="3.50.50.60">
    <property type="entry name" value="FAD/NAD(P)-binding domain"/>
    <property type="match status" value="1"/>
</dbReference>
<dbReference type="PANTHER" id="PTHR40254">
    <property type="entry name" value="BLR0577 PROTEIN"/>
    <property type="match status" value="1"/>
</dbReference>
<protein>
    <submittedName>
        <fullName evidence="2">Uncharacterized NAD(P)/FAD-binding protein YdhS</fullName>
    </submittedName>
</protein>
<evidence type="ECO:0000313" key="2">
    <source>
        <dbReference type="EMBL" id="SHM08083.1"/>
    </source>
</evidence>
<keyword evidence="3" id="KW-1185">Reference proteome</keyword>
<evidence type="ECO:0000259" key="1">
    <source>
        <dbReference type="Pfam" id="PF13454"/>
    </source>
</evidence>
<dbReference type="InterPro" id="IPR052189">
    <property type="entry name" value="L-asp_N-monooxygenase_NS-form"/>
</dbReference>
<evidence type="ECO:0000313" key="3">
    <source>
        <dbReference type="Proteomes" id="UP000322545"/>
    </source>
</evidence>
<dbReference type="InterPro" id="IPR036188">
    <property type="entry name" value="FAD/NAD-bd_sf"/>
</dbReference>